<proteinExistence type="predicted"/>
<gene>
    <name evidence="2" type="ORF">IW19_15405</name>
</gene>
<dbReference type="Proteomes" id="UP000028715">
    <property type="component" value="Unassembled WGS sequence"/>
</dbReference>
<accession>A0A085ZQU4</accession>
<name>A0A085ZQU4_9FLAO</name>
<keyword evidence="1" id="KW-1133">Transmembrane helix</keyword>
<keyword evidence="3" id="KW-1185">Reference proteome</keyword>
<evidence type="ECO:0000313" key="3">
    <source>
        <dbReference type="Proteomes" id="UP000028715"/>
    </source>
</evidence>
<evidence type="ECO:0000313" key="2">
    <source>
        <dbReference type="EMBL" id="KFF06808.1"/>
    </source>
</evidence>
<keyword evidence="1" id="KW-0812">Transmembrane</keyword>
<protein>
    <submittedName>
        <fullName evidence="2">Uncharacterized protein</fullName>
    </submittedName>
</protein>
<dbReference type="AlphaFoldDB" id="A0A085ZQU4"/>
<organism evidence="2 3">
    <name type="scientific">Flavobacterium reichenbachii</name>
    <dbReference type="NCBI Taxonomy" id="362418"/>
    <lineage>
        <taxon>Bacteria</taxon>
        <taxon>Pseudomonadati</taxon>
        <taxon>Bacteroidota</taxon>
        <taxon>Flavobacteriia</taxon>
        <taxon>Flavobacteriales</taxon>
        <taxon>Flavobacteriaceae</taxon>
        <taxon>Flavobacterium</taxon>
    </lineage>
</organism>
<reference evidence="2 3" key="1">
    <citation type="submission" date="2014-07" db="EMBL/GenBank/DDBJ databases">
        <title>Genome of Flavobacterium reichenbachii LMG 25512.</title>
        <authorList>
            <person name="Stropko S.J."/>
            <person name="Pipes S.E."/>
            <person name="Newman J.D."/>
        </authorList>
    </citation>
    <scope>NUCLEOTIDE SEQUENCE [LARGE SCALE GENOMIC DNA]</scope>
    <source>
        <strain evidence="2 3">LMG 25512</strain>
    </source>
</reference>
<feature type="transmembrane region" description="Helical" evidence="1">
    <location>
        <begin position="12"/>
        <end position="32"/>
    </location>
</feature>
<dbReference type="STRING" id="362418.IW19_15405"/>
<comment type="caution">
    <text evidence="2">The sequence shown here is derived from an EMBL/GenBank/DDBJ whole genome shotgun (WGS) entry which is preliminary data.</text>
</comment>
<feature type="transmembrane region" description="Helical" evidence="1">
    <location>
        <begin position="53"/>
        <end position="79"/>
    </location>
</feature>
<sequence length="81" mass="9385">MISLCGSPPAGFVEFIVVLLVLILVFLIFTHYKIYNSQYYTEEFVYFSTGKKLMLYLLFLAVNLCIIPVVTLITVFLYVQF</sequence>
<evidence type="ECO:0000256" key="1">
    <source>
        <dbReference type="SAM" id="Phobius"/>
    </source>
</evidence>
<dbReference type="EMBL" id="JPRL01000001">
    <property type="protein sequence ID" value="KFF06808.1"/>
    <property type="molecule type" value="Genomic_DNA"/>
</dbReference>
<keyword evidence="1" id="KW-0472">Membrane</keyword>